<comment type="function">
    <text evidence="1">Core subunit of the mitochondrial membrane respiratory chain NADH dehydrogenase (Complex I) that is believed to belong to the minimal assembly required for catalysis. Complex I functions in the transfer of electrons from NADH to the respiratory chain. The immediate electron acceptor for the enzyme is believed to be ubiquinone.</text>
</comment>
<evidence type="ECO:0000259" key="18">
    <source>
        <dbReference type="Pfam" id="PF00361"/>
    </source>
</evidence>
<comment type="similarity">
    <text evidence="3 17">Belongs to the complex I subunit 4 family.</text>
</comment>
<dbReference type="EMBL" id="MH293464">
    <property type="protein sequence ID" value="QBZ38142.1"/>
    <property type="molecule type" value="Genomic_DNA"/>
</dbReference>
<evidence type="ECO:0000256" key="13">
    <source>
        <dbReference type="ARBA" id="ARBA00023075"/>
    </source>
</evidence>
<dbReference type="PANTHER" id="PTHR43507">
    <property type="entry name" value="NADH-UBIQUINONE OXIDOREDUCTASE CHAIN 4"/>
    <property type="match status" value="1"/>
</dbReference>
<dbReference type="PRINTS" id="PR01437">
    <property type="entry name" value="NUOXDRDTASE4"/>
</dbReference>
<gene>
    <name evidence="19" type="primary">ND4</name>
</gene>
<dbReference type="GO" id="GO:0008137">
    <property type="term" value="F:NADH dehydrogenase (ubiquinone) activity"/>
    <property type="evidence" value="ECO:0007669"/>
    <property type="project" value="UniProtKB-UniRule"/>
</dbReference>
<dbReference type="Pfam" id="PF00361">
    <property type="entry name" value="Proton_antipo_M"/>
    <property type="match status" value="1"/>
</dbReference>
<evidence type="ECO:0000256" key="16">
    <source>
        <dbReference type="ARBA" id="ARBA00049551"/>
    </source>
</evidence>
<keyword evidence="11 17" id="KW-1133">Transmembrane helix</keyword>
<sequence>MLSYFFLLISLTLLSFKMNLFFLIYFFFLIYLNFLMSVGLMDFFSCISFNMGLDHYSFCMILLTFWLFILMMYGMLNLKSLYFSYLSMLMFLMFLFLFLCFVSLNFFSFYIYFECSILPVFFLIYGWGYQPERVFSSLYFFFYTLFSSLPLLVFIFKLNNLLGYFYFYIDFYSENLFLFFFFLFSFLVKLPMFFFHLWLPKAHVEGPTVGSMILSGVMLKLGGYGLIRVLYMFTSLVNYYSFFFISLSLMGAFYVSLFCLLQSDSKVLVAYSSVSHMSLVICGLMSLSCYGFVGSLYLMLSHGLVSSGLFYFVGCLFDRLGTRSMFLMSGLINLSPSLVMFFFLLVVSNMSCPPSLNLISELLICFSLLGWDYLSLIYIFFTLFFSACSMVCWFSFVSHGHTLGLVLNLDSGLVREYYLFFMHLIPLYLFFLNLDFFI</sequence>
<feature type="transmembrane region" description="Helical" evidence="17">
    <location>
        <begin position="55"/>
        <end position="76"/>
    </location>
</feature>
<evidence type="ECO:0000256" key="11">
    <source>
        <dbReference type="ARBA" id="ARBA00022989"/>
    </source>
</evidence>
<feature type="transmembrane region" description="Helical" evidence="17">
    <location>
        <begin position="20"/>
        <end position="43"/>
    </location>
</feature>
<dbReference type="GO" id="GO:0042773">
    <property type="term" value="P:ATP synthesis coupled electron transport"/>
    <property type="evidence" value="ECO:0007669"/>
    <property type="project" value="InterPro"/>
</dbReference>
<evidence type="ECO:0000256" key="15">
    <source>
        <dbReference type="ARBA" id="ARBA00023136"/>
    </source>
</evidence>
<feature type="transmembrane region" description="Helical" evidence="17">
    <location>
        <begin position="299"/>
        <end position="317"/>
    </location>
</feature>
<keyword evidence="6 17" id="KW-0813">Transport</keyword>
<keyword evidence="10 17" id="KW-0249">Electron transport</keyword>
<evidence type="ECO:0000256" key="7">
    <source>
        <dbReference type="ARBA" id="ARBA00022660"/>
    </source>
</evidence>
<evidence type="ECO:0000256" key="2">
    <source>
        <dbReference type="ARBA" id="ARBA00004225"/>
    </source>
</evidence>
<evidence type="ECO:0000256" key="8">
    <source>
        <dbReference type="ARBA" id="ARBA00022692"/>
    </source>
</evidence>
<dbReference type="InterPro" id="IPR003918">
    <property type="entry name" value="NADH_UbQ_OxRdtase"/>
</dbReference>
<feature type="transmembrane region" description="Helical" evidence="17">
    <location>
        <begin position="239"/>
        <end position="261"/>
    </location>
</feature>
<evidence type="ECO:0000313" key="19">
    <source>
        <dbReference type="EMBL" id="QBZ38142.1"/>
    </source>
</evidence>
<evidence type="ECO:0000256" key="12">
    <source>
        <dbReference type="ARBA" id="ARBA00023027"/>
    </source>
</evidence>
<keyword evidence="8 17" id="KW-0812">Transmembrane</keyword>
<feature type="transmembrane region" description="Helical" evidence="17">
    <location>
        <begin position="134"/>
        <end position="156"/>
    </location>
</feature>
<dbReference type="AlphaFoldDB" id="A0A7S4YZB8"/>
<dbReference type="GO" id="GO:0003954">
    <property type="term" value="F:NADH dehydrogenase activity"/>
    <property type="evidence" value="ECO:0007669"/>
    <property type="project" value="TreeGrafter"/>
</dbReference>
<dbReference type="EC" id="7.1.1.2" evidence="4 17"/>
<comment type="function">
    <text evidence="17">Core subunit of the mitochondrial membrane respiratory chain NADH dehydrogenase (Complex I) which catalyzes electron transfer from NADH through the respiratory chain, using ubiquinone as an electron acceptor. Essential for the catalytic activity and assembly of complex I.</text>
</comment>
<evidence type="ECO:0000256" key="9">
    <source>
        <dbReference type="ARBA" id="ARBA00022967"/>
    </source>
</evidence>
<dbReference type="InterPro" id="IPR001750">
    <property type="entry name" value="ND/Mrp_TM"/>
</dbReference>
<evidence type="ECO:0000256" key="6">
    <source>
        <dbReference type="ARBA" id="ARBA00022448"/>
    </source>
</evidence>
<feature type="transmembrane region" description="Helical" evidence="17">
    <location>
        <begin position="378"/>
        <end position="397"/>
    </location>
</feature>
<proteinExistence type="inferred from homology"/>
<evidence type="ECO:0000256" key="3">
    <source>
        <dbReference type="ARBA" id="ARBA00009025"/>
    </source>
</evidence>
<name>A0A7S4YZB8_9HEMI</name>
<feature type="transmembrane region" description="Helical" evidence="17">
    <location>
        <begin position="324"/>
        <end position="348"/>
    </location>
</feature>
<reference evidence="19" key="2">
    <citation type="journal article" date="2020" name="Genomics">
        <title>Contribution to the mitogenome diversity in Delphacinae: Phylogenetic and ecological implications.</title>
        <authorList>
            <person name="Huang Y.-X."/>
            <person name="Ren F.-J."/>
            <person name="Bartlett C.R."/>
            <person name="Wei Y.-S."/>
            <person name="Qin D.-Z."/>
        </authorList>
    </citation>
    <scope>NUCLEOTIDE SEQUENCE</scope>
</reference>
<keyword evidence="7 17" id="KW-0679">Respiratory chain</keyword>
<feature type="transmembrane region" description="Helical" evidence="17">
    <location>
        <begin position="417"/>
        <end position="437"/>
    </location>
</feature>
<keyword evidence="12 17" id="KW-0520">NAD</keyword>
<reference evidence="19" key="1">
    <citation type="submission" date="2018-05" db="EMBL/GenBank/DDBJ databases">
        <authorList>
            <person name="Huang Y."/>
            <person name="Qin D."/>
        </authorList>
    </citation>
    <scope>NUCLEOTIDE SEQUENCE</scope>
</reference>
<organism evidence="19">
    <name type="scientific">Muirodelphax atratus</name>
    <dbReference type="NCBI Taxonomy" id="2008858"/>
    <lineage>
        <taxon>Eukaryota</taxon>
        <taxon>Metazoa</taxon>
        <taxon>Ecdysozoa</taxon>
        <taxon>Arthropoda</taxon>
        <taxon>Hexapoda</taxon>
        <taxon>Insecta</taxon>
        <taxon>Pterygota</taxon>
        <taxon>Neoptera</taxon>
        <taxon>Paraneoptera</taxon>
        <taxon>Hemiptera</taxon>
        <taxon>Auchenorrhyncha</taxon>
        <taxon>Fulgoroidea</taxon>
        <taxon>Delphacidae</taxon>
        <taxon>Delphacinae</taxon>
        <taxon>Muirodelphax</taxon>
    </lineage>
</organism>
<keyword evidence="15 17" id="KW-0472">Membrane</keyword>
<feature type="transmembrane region" description="Helical" evidence="17">
    <location>
        <begin position="110"/>
        <end position="127"/>
    </location>
</feature>
<dbReference type="PANTHER" id="PTHR43507:SF20">
    <property type="entry name" value="NADH-UBIQUINONE OXIDOREDUCTASE CHAIN 4"/>
    <property type="match status" value="1"/>
</dbReference>
<keyword evidence="9" id="KW-1278">Translocase</keyword>
<comment type="catalytic activity">
    <reaction evidence="16 17">
        <text>a ubiquinone + NADH + 5 H(+)(in) = a ubiquinol + NAD(+) + 4 H(+)(out)</text>
        <dbReference type="Rhea" id="RHEA:29091"/>
        <dbReference type="Rhea" id="RHEA-COMP:9565"/>
        <dbReference type="Rhea" id="RHEA-COMP:9566"/>
        <dbReference type="ChEBI" id="CHEBI:15378"/>
        <dbReference type="ChEBI" id="CHEBI:16389"/>
        <dbReference type="ChEBI" id="CHEBI:17976"/>
        <dbReference type="ChEBI" id="CHEBI:57540"/>
        <dbReference type="ChEBI" id="CHEBI:57945"/>
        <dbReference type="EC" id="7.1.1.2"/>
    </reaction>
</comment>
<evidence type="ECO:0000256" key="5">
    <source>
        <dbReference type="ARBA" id="ARBA00021006"/>
    </source>
</evidence>
<accession>A0A7S4YZB8</accession>
<dbReference type="GO" id="GO:0048039">
    <property type="term" value="F:ubiquinone binding"/>
    <property type="evidence" value="ECO:0007669"/>
    <property type="project" value="TreeGrafter"/>
</dbReference>
<feature type="transmembrane region" description="Helical" evidence="17">
    <location>
        <begin position="83"/>
        <end position="104"/>
    </location>
</feature>
<feature type="transmembrane region" description="Helical" evidence="17">
    <location>
        <begin position="176"/>
        <end position="199"/>
    </location>
</feature>
<feature type="transmembrane region" description="Helical" evidence="17">
    <location>
        <begin position="211"/>
        <end position="233"/>
    </location>
</feature>
<dbReference type="GO" id="GO:0031966">
    <property type="term" value="C:mitochondrial membrane"/>
    <property type="evidence" value="ECO:0007669"/>
    <property type="project" value="UniProtKB-SubCell"/>
</dbReference>
<feature type="transmembrane region" description="Helical" evidence="17">
    <location>
        <begin position="268"/>
        <end position="293"/>
    </location>
</feature>
<evidence type="ECO:0000256" key="4">
    <source>
        <dbReference type="ARBA" id="ARBA00012944"/>
    </source>
</evidence>
<geneLocation type="mitochondrion" evidence="19"/>
<evidence type="ECO:0000256" key="1">
    <source>
        <dbReference type="ARBA" id="ARBA00003257"/>
    </source>
</evidence>
<evidence type="ECO:0000256" key="17">
    <source>
        <dbReference type="RuleBase" id="RU003297"/>
    </source>
</evidence>
<evidence type="ECO:0000256" key="14">
    <source>
        <dbReference type="ARBA" id="ARBA00023128"/>
    </source>
</evidence>
<evidence type="ECO:0000256" key="10">
    <source>
        <dbReference type="ARBA" id="ARBA00022982"/>
    </source>
</evidence>
<protein>
    <recommendedName>
        <fullName evidence="5 17">NADH-ubiquinone oxidoreductase chain 4</fullName>
        <ecNumber evidence="4 17">7.1.1.2</ecNumber>
    </recommendedName>
</protein>
<comment type="subcellular location">
    <subcellularLocation>
        <location evidence="2 17">Mitochondrion membrane</location>
        <topology evidence="2 17">Multi-pass membrane protein</topology>
    </subcellularLocation>
</comment>
<keyword evidence="13 17" id="KW-0830">Ubiquinone</keyword>
<dbReference type="GO" id="GO:0015990">
    <property type="term" value="P:electron transport coupled proton transport"/>
    <property type="evidence" value="ECO:0007669"/>
    <property type="project" value="TreeGrafter"/>
</dbReference>
<feature type="domain" description="NADH:quinone oxidoreductase/Mrp antiporter transmembrane" evidence="18">
    <location>
        <begin position="104"/>
        <end position="385"/>
    </location>
</feature>
<keyword evidence="14 17" id="KW-0496">Mitochondrion</keyword>